<dbReference type="Pfam" id="PF00753">
    <property type="entry name" value="Lactamase_B"/>
    <property type="match status" value="1"/>
</dbReference>
<protein>
    <submittedName>
        <fullName evidence="3">MBL fold metallo-hydrolase</fullName>
    </submittedName>
</protein>
<dbReference type="CDD" id="cd07724">
    <property type="entry name" value="POD-like_MBL-fold"/>
    <property type="match status" value="1"/>
</dbReference>
<dbReference type="AlphaFoldDB" id="A0A370DDR8"/>
<keyword evidence="4" id="KW-1185">Reference proteome</keyword>
<name>A0A370DDR8_9GAMM</name>
<dbReference type="GO" id="GO:0070813">
    <property type="term" value="P:hydrogen sulfide metabolic process"/>
    <property type="evidence" value="ECO:0007669"/>
    <property type="project" value="TreeGrafter"/>
</dbReference>
<dbReference type="SMART" id="SM00849">
    <property type="entry name" value="Lactamase_B"/>
    <property type="match status" value="1"/>
</dbReference>
<reference evidence="3 4" key="1">
    <citation type="journal article" date="2018" name="ISME J.">
        <title>Endosymbiont genomes yield clues of tubeworm success.</title>
        <authorList>
            <person name="Li Y."/>
            <person name="Liles M.R."/>
            <person name="Halanych K.M."/>
        </authorList>
    </citation>
    <scope>NUCLEOTIDE SEQUENCE [LARGE SCALE GENOMIC DNA]</scope>
    <source>
        <strain evidence="3">A1464</strain>
    </source>
</reference>
<dbReference type="InterPro" id="IPR001279">
    <property type="entry name" value="Metallo-B-lactamas"/>
</dbReference>
<dbReference type="GO" id="GO:0046872">
    <property type="term" value="F:metal ion binding"/>
    <property type="evidence" value="ECO:0007669"/>
    <property type="project" value="UniProtKB-KW"/>
</dbReference>
<dbReference type="Gene3D" id="3.60.15.10">
    <property type="entry name" value="Ribonuclease Z/Hydroxyacylglutathione hydrolase-like"/>
    <property type="match status" value="1"/>
</dbReference>
<keyword evidence="1" id="KW-0479">Metal-binding</keyword>
<dbReference type="PANTHER" id="PTHR43084:SF1">
    <property type="entry name" value="PERSULFIDE DIOXYGENASE ETHE1, MITOCHONDRIAL"/>
    <property type="match status" value="1"/>
</dbReference>
<evidence type="ECO:0000313" key="3">
    <source>
        <dbReference type="EMBL" id="RDH83031.1"/>
    </source>
</evidence>
<evidence type="ECO:0000259" key="2">
    <source>
        <dbReference type="SMART" id="SM00849"/>
    </source>
</evidence>
<dbReference type="GO" id="GO:0006749">
    <property type="term" value="P:glutathione metabolic process"/>
    <property type="evidence" value="ECO:0007669"/>
    <property type="project" value="InterPro"/>
</dbReference>
<evidence type="ECO:0000256" key="1">
    <source>
        <dbReference type="ARBA" id="ARBA00022723"/>
    </source>
</evidence>
<accession>A0A370DDR8</accession>
<dbReference type="PANTHER" id="PTHR43084">
    <property type="entry name" value="PERSULFIDE DIOXYGENASE ETHE1"/>
    <property type="match status" value="1"/>
</dbReference>
<proteinExistence type="predicted"/>
<comment type="caution">
    <text evidence="3">The sequence shown here is derived from an EMBL/GenBank/DDBJ whole genome shotgun (WGS) entry which is preliminary data.</text>
</comment>
<dbReference type="SUPFAM" id="SSF56281">
    <property type="entry name" value="Metallo-hydrolase/oxidoreductase"/>
    <property type="match status" value="1"/>
</dbReference>
<gene>
    <name evidence="3" type="ORF">DIZ80_12275</name>
</gene>
<dbReference type="GO" id="GO:0016787">
    <property type="term" value="F:hydrolase activity"/>
    <property type="evidence" value="ECO:0007669"/>
    <property type="project" value="UniProtKB-KW"/>
</dbReference>
<organism evidence="3 4">
    <name type="scientific">endosymbiont of Galathealinum brachiosum</name>
    <dbReference type="NCBI Taxonomy" id="2200906"/>
    <lineage>
        <taxon>Bacteria</taxon>
        <taxon>Pseudomonadati</taxon>
        <taxon>Pseudomonadota</taxon>
        <taxon>Gammaproteobacteria</taxon>
        <taxon>sulfur-oxidizing symbionts</taxon>
    </lineage>
</organism>
<feature type="domain" description="Metallo-beta-lactamase" evidence="2">
    <location>
        <begin position="13"/>
        <end position="204"/>
    </location>
</feature>
<dbReference type="GO" id="GO:0050313">
    <property type="term" value="F:sulfur dioxygenase activity"/>
    <property type="evidence" value="ECO:0007669"/>
    <property type="project" value="InterPro"/>
</dbReference>
<evidence type="ECO:0000313" key="4">
    <source>
        <dbReference type="Proteomes" id="UP000254266"/>
    </source>
</evidence>
<sequence>MVEVKTFFDKQTFTFTHLVFDPASKDAVVFDPVLDLDTVGWRTYNDSLQELDSFISEHQLNLRYVLDTHIHADHLSGMQHLKEKYKAPLVINSAITVVQETFKQVFNLGDDFNTSGCDYDVLVKDGEQLNAGSIKIDVLHTPGHTPACTTYKIDNNLFTGDALFVPSIGTGRCDFPKGSAKDLYHSVTKKLYTQPDEARVFPGHDYPGNRELQTFTTIGESKKSNVDLPENRSEAEYIEFMENRDSKLPLPRLIYQGVQVNLTAGQLPKKESNGQSYLKIPIYND</sequence>
<dbReference type="InterPro" id="IPR036866">
    <property type="entry name" value="RibonucZ/Hydroxyglut_hydro"/>
</dbReference>
<dbReference type="EMBL" id="QFXC01000011">
    <property type="protein sequence ID" value="RDH83031.1"/>
    <property type="molecule type" value="Genomic_DNA"/>
</dbReference>
<dbReference type="InterPro" id="IPR051682">
    <property type="entry name" value="Mito_Persulfide_Diox"/>
</dbReference>
<dbReference type="InterPro" id="IPR044528">
    <property type="entry name" value="POD-like_MBL-fold"/>
</dbReference>
<dbReference type="Proteomes" id="UP000254266">
    <property type="component" value="Unassembled WGS sequence"/>
</dbReference>